<dbReference type="Gene3D" id="3.30.420.10">
    <property type="entry name" value="Ribonuclease H-like superfamily/Ribonuclease H"/>
    <property type="match status" value="1"/>
</dbReference>
<dbReference type="OrthoDB" id="7615851at2759"/>
<gene>
    <name evidence="1" type="ORF">WN51_00280</name>
</gene>
<keyword evidence="2" id="KW-1185">Reference proteome</keyword>
<evidence type="ECO:0000313" key="1">
    <source>
        <dbReference type="EMBL" id="KOX74377.1"/>
    </source>
</evidence>
<dbReference type="AlphaFoldDB" id="A0A0M9A003"/>
<evidence type="ECO:0000313" key="2">
    <source>
        <dbReference type="Proteomes" id="UP000053105"/>
    </source>
</evidence>
<proteinExistence type="predicted"/>
<dbReference type="InterPro" id="IPR036397">
    <property type="entry name" value="RNaseH_sf"/>
</dbReference>
<dbReference type="EMBL" id="KQ435791">
    <property type="protein sequence ID" value="KOX74377.1"/>
    <property type="molecule type" value="Genomic_DNA"/>
</dbReference>
<dbReference type="Proteomes" id="UP000053105">
    <property type="component" value="Unassembled WGS sequence"/>
</dbReference>
<name>A0A0M9A003_9HYME</name>
<evidence type="ECO:0008006" key="3">
    <source>
        <dbReference type="Google" id="ProtNLM"/>
    </source>
</evidence>
<sequence>MKYKLRGNRILSLKALVRHMRERWRALPVTYAEKLVESMPRQCQTIIGNGGDWIDY</sequence>
<reference evidence="1 2" key="1">
    <citation type="submission" date="2015-07" db="EMBL/GenBank/DDBJ databases">
        <title>The genome of Melipona quadrifasciata.</title>
        <authorList>
            <person name="Pan H."/>
            <person name="Kapheim K."/>
        </authorList>
    </citation>
    <scope>NUCLEOTIDE SEQUENCE [LARGE SCALE GENOMIC DNA]</scope>
    <source>
        <strain evidence="1">0111107301</strain>
        <tissue evidence="1">Whole body</tissue>
    </source>
</reference>
<protein>
    <recommendedName>
        <fullName evidence="3">Histone-lysine N-methyltransferase SETMAR</fullName>
    </recommendedName>
</protein>
<dbReference type="GO" id="GO:0003676">
    <property type="term" value="F:nucleic acid binding"/>
    <property type="evidence" value="ECO:0007669"/>
    <property type="project" value="InterPro"/>
</dbReference>
<accession>A0A0M9A003</accession>
<dbReference type="STRING" id="166423.A0A0M9A003"/>
<organism evidence="1 2">
    <name type="scientific">Melipona quadrifasciata</name>
    <dbReference type="NCBI Taxonomy" id="166423"/>
    <lineage>
        <taxon>Eukaryota</taxon>
        <taxon>Metazoa</taxon>
        <taxon>Ecdysozoa</taxon>
        <taxon>Arthropoda</taxon>
        <taxon>Hexapoda</taxon>
        <taxon>Insecta</taxon>
        <taxon>Pterygota</taxon>
        <taxon>Neoptera</taxon>
        <taxon>Endopterygota</taxon>
        <taxon>Hymenoptera</taxon>
        <taxon>Apocrita</taxon>
        <taxon>Aculeata</taxon>
        <taxon>Apoidea</taxon>
        <taxon>Anthophila</taxon>
        <taxon>Apidae</taxon>
        <taxon>Melipona</taxon>
    </lineage>
</organism>